<evidence type="ECO:0000259" key="1">
    <source>
        <dbReference type="Pfam" id="PF13173"/>
    </source>
</evidence>
<proteinExistence type="predicted"/>
<keyword evidence="3" id="KW-0067">ATP-binding</keyword>
<evidence type="ECO:0000313" key="3">
    <source>
        <dbReference type="EMBL" id="MBT1175671.1"/>
    </source>
</evidence>
<evidence type="ECO:0000313" key="4">
    <source>
        <dbReference type="Proteomes" id="UP000711736"/>
    </source>
</evidence>
<dbReference type="EMBL" id="JAFEJU010000007">
    <property type="protein sequence ID" value="MBT1175671.1"/>
    <property type="molecule type" value="Genomic_DNA"/>
</dbReference>
<dbReference type="Proteomes" id="UP000711736">
    <property type="component" value="Unassembled WGS sequence"/>
</dbReference>
<protein>
    <submittedName>
        <fullName evidence="3">ATP-binding protein</fullName>
    </submittedName>
</protein>
<name>A0ABS5UX16_9BIFI</name>
<organism evidence="3 4">
    <name type="scientific">Bifidobacterium colobi</name>
    <dbReference type="NCBI Taxonomy" id="2809026"/>
    <lineage>
        <taxon>Bacteria</taxon>
        <taxon>Bacillati</taxon>
        <taxon>Actinomycetota</taxon>
        <taxon>Actinomycetes</taxon>
        <taxon>Bifidobacteriales</taxon>
        <taxon>Bifidobacteriaceae</taxon>
        <taxon>Bifidobacterium</taxon>
    </lineage>
</organism>
<dbReference type="GO" id="GO:0005524">
    <property type="term" value="F:ATP binding"/>
    <property type="evidence" value="ECO:0007669"/>
    <property type="project" value="UniProtKB-KW"/>
</dbReference>
<keyword evidence="4" id="KW-1185">Reference proteome</keyword>
<dbReference type="InterPro" id="IPR041682">
    <property type="entry name" value="AAA_14"/>
</dbReference>
<dbReference type="RefSeq" id="WP_214376866.1">
    <property type="nucleotide sequence ID" value="NZ_JAFEJU010000007.1"/>
</dbReference>
<feature type="domain" description="AAA" evidence="1">
    <location>
        <begin position="38"/>
        <end position="146"/>
    </location>
</feature>
<dbReference type="Pfam" id="PF13173">
    <property type="entry name" value="AAA_14"/>
    <property type="match status" value="1"/>
</dbReference>
<sequence>MNASDNEFSGTLSRSGYRPRVVDGRLTTLLKAFGGVEIVGPKWCGKTWTALSQARSVDRLDDSATFAAAQTDPMLVLMGEEPHLVDEWQDVPQIWDAARRHIDDNANHKGQLILTGSAIPKDSTAIHHSGTGRIARLRMWPMSLSESGDSTGAISLSGLFDGSFQPAERETSIEDISRWCCRGGWPANLGLDDEFALEIPGEYIKSVLDISVPKMNKSSATARTLMRALAVNISQAPKYTTLAADMAYGDERREPDTQTVKNYLEMLKDLYLLTDLEGWEPPLRAKSRVRTKPKRYFVDPSLPAAVLGGSPKTLIRDTQTLGDLFETLCIRDLNVYVSAMPGAGNRIAYYRDDKGLEVDVIIELSDGRWGAIEIKLSDLKVTEENADKLMAFRRKICGNPMAQIREPEFMMFLTGRGSKAYRRNDGILVVPIATLGA</sequence>
<feature type="domain" description="DUF4143" evidence="2">
    <location>
        <begin position="216"/>
        <end position="377"/>
    </location>
</feature>
<gene>
    <name evidence="3" type="ORF">JS530_09205</name>
</gene>
<dbReference type="PANTHER" id="PTHR43566">
    <property type="entry name" value="CONSERVED PROTEIN"/>
    <property type="match status" value="1"/>
</dbReference>
<accession>A0ABS5UX16</accession>
<reference evidence="3 4" key="1">
    <citation type="journal article" date="2021" name="Environ. Microbiol.">
        <title>Genetic insights into the dark matter of the mammalian gut microbiota through targeted genome reconstruction.</title>
        <authorList>
            <person name="Lugli G.A."/>
            <person name="Alessandri G."/>
            <person name="Milani C."/>
            <person name="Viappiani A."/>
            <person name="Fontana F."/>
            <person name="Tarracchini C."/>
            <person name="Mancabelli L."/>
            <person name="Argentini C."/>
            <person name="Ruiz L."/>
            <person name="Margolles A."/>
            <person name="van Sinderen D."/>
            <person name="Turroni F."/>
            <person name="Ventura M."/>
        </authorList>
    </citation>
    <scope>NUCLEOTIDE SEQUENCE [LARGE SCALE GENOMIC DNA]</scope>
    <source>
        <strain evidence="3 4">LC6</strain>
    </source>
</reference>
<dbReference type="Pfam" id="PF13635">
    <property type="entry name" value="DUF4143"/>
    <property type="match status" value="1"/>
</dbReference>
<comment type="caution">
    <text evidence="3">The sequence shown here is derived from an EMBL/GenBank/DDBJ whole genome shotgun (WGS) entry which is preliminary data.</text>
</comment>
<evidence type="ECO:0000259" key="2">
    <source>
        <dbReference type="Pfam" id="PF13635"/>
    </source>
</evidence>
<keyword evidence="3" id="KW-0547">Nucleotide-binding</keyword>
<dbReference type="PANTHER" id="PTHR43566:SF2">
    <property type="entry name" value="DUF4143 DOMAIN-CONTAINING PROTEIN"/>
    <property type="match status" value="1"/>
</dbReference>
<dbReference type="InterPro" id="IPR025420">
    <property type="entry name" value="DUF4143"/>
</dbReference>